<gene>
    <name evidence="2" type="ORF">TPAS_1697</name>
</gene>
<dbReference type="InterPro" id="IPR016181">
    <property type="entry name" value="Acyl_CoA_acyltransferase"/>
</dbReference>
<dbReference type="STRING" id="43064.SAMN04488086_11746"/>
<dbReference type="Pfam" id="PF13673">
    <property type="entry name" value="Acetyltransf_10"/>
    <property type="match status" value="1"/>
</dbReference>
<dbReference type="EMBL" id="FWEY01000004">
    <property type="protein sequence ID" value="SLM52017.1"/>
    <property type="molecule type" value="Genomic_DNA"/>
</dbReference>
<dbReference type="SUPFAM" id="SSF55729">
    <property type="entry name" value="Acyl-CoA N-acyltransferases (Nat)"/>
    <property type="match status" value="1"/>
</dbReference>
<dbReference type="PROSITE" id="PS51186">
    <property type="entry name" value="GNAT"/>
    <property type="match status" value="1"/>
</dbReference>
<dbReference type="Proteomes" id="UP000195985">
    <property type="component" value="Unassembled WGS sequence"/>
</dbReference>
<proteinExistence type="predicted"/>
<protein>
    <submittedName>
        <fullName evidence="2">Acyl-coa n-acyltransferase</fullName>
    </submittedName>
</protein>
<dbReference type="AlphaFoldDB" id="A0A1W1IG71"/>
<feature type="domain" description="N-acetyltransferase" evidence="1">
    <location>
        <begin position="5"/>
        <end position="144"/>
    </location>
</feature>
<dbReference type="RefSeq" id="WP_086942819.1">
    <property type="nucleotide sequence ID" value="NZ_FONM01000017.1"/>
</dbReference>
<accession>A0A1W1IG71</accession>
<name>A0A1W1IG71_9LACT</name>
<dbReference type="CDD" id="cd04301">
    <property type="entry name" value="NAT_SF"/>
    <property type="match status" value="1"/>
</dbReference>
<dbReference type="GO" id="GO:0016747">
    <property type="term" value="F:acyltransferase activity, transferring groups other than amino-acyl groups"/>
    <property type="evidence" value="ECO:0007669"/>
    <property type="project" value="InterPro"/>
</dbReference>
<keyword evidence="2" id="KW-0012">Acyltransferase</keyword>
<organism evidence="2 3">
    <name type="scientific">Trichococcus pasteurii</name>
    <dbReference type="NCBI Taxonomy" id="43064"/>
    <lineage>
        <taxon>Bacteria</taxon>
        <taxon>Bacillati</taxon>
        <taxon>Bacillota</taxon>
        <taxon>Bacilli</taxon>
        <taxon>Lactobacillales</taxon>
        <taxon>Carnobacteriaceae</taxon>
        <taxon>Trichococcus</taxon>
    </lineage>
</organism>
<evidence type="ECO:0000259" key="1">
    <source>
        <dbReference type="PROSITE" id="PS51186"/>
    </source>
</evidence>
<keyword evidence="3" id="KW-1185">Reference proteome</keyword>
<dbReference type="Gene3D" id="3.40.630.30">
    <property type="match status" value="1"/>
</dbReference>
<evidence type="ECO:0000313" key="3">
    <source>
        <dbReference type="Proteomes" id="UP000195985"/>
    </source>
</evidence>
<dbReference type="OrthoDB" id="9796171at2"/>
<sequence>MWVIKPFEELTARDLHLIYKERVAVFVVEQNCPYQEVDDTDLVSIHFWKQAEDRLLAYARLIPEPDHVRIGRVLVPQGERTHGYGQELMQIVLEYAKTHFPELPIHAQAQAYLQDFYASFGFRPVSDIYLEDDIPHIDMIIDPQNNQTEKQNRQEEHRE</sequence>
<reference evidence="3" key="1">
    <citation type="submission" date="2016-04" db="EMBL/GenBank/DDBJ databases">
        <authorList>
            <person name="Strepis N."/>
        </authorList>
    </citation>
    <scope>NUCLEOTIDE SEQUENCE [LARGE SCALE GENOMIC DNA]</scope>
</reference>
<dbReference type="InterPro" id="IPR000182">
    <property type="entry name" value="GNAT_dom"/>
</dbReference>
<keyword evidence="2" id="KW-0808">Transferase</keyword>
<evidence type="ECO:0000313" key="2">
    <source>
        <dbReference type="EMBL" id="SLM52017.1"/>
    </source>
</evidence>